<evidence type="ECO:0000313" key="2">
    <source>
        <dbReference type="Proteomes" id="UP000287701"/>
    </source>
</evidence>
<dbReference type="InterPro" id="IPR041055">
    <property type="entry name" value="Kinase-PolyVal"/>
</dbReference>
<reference evidence="1 2" key="1">
    <citation type="submission" date="2019-01" db="EMBL/GenBank/DDBJ databases">
        <title>Whole Genome of Ornithobacterium rhinotracheale FARPER-174b.</title>
        <authorList>
            <person name="Tataje-Lavanda L.A."/>
            <person name="Montalvan A."/>
            <person name="Montesinos R."/>
            <person name="Zimic M."/>
            <person name="Fernandez-Sanchez M."/>
            <person name="Fernandez-Diaz M."/>
        </authorList>
    </citation>
    <scope>NUCLEOTIDE SEQUENCE [LARGE SCALE GENOMIC DNA]</scope>
    <source>
        <strain evidence="1 2">FARPER-174b</strain>
    </source>
</reference>
<dbReference type="OrthoDB" id="1079625at2"/>
<protein>
    <submittedName>
        <fullName evidence="1">Uncharacterized protein</fullName>
    </submittedName>
</protein>
<organism evidence="1 2">
    <name type="scientific">Ornithobacterium rhinotracheale</name>
    <dbReference type="NCBI Taxonomy" id="28251"/>
    <lineage>
        <taxon>Bacteria</taxon>
        <taxon>Pseudomonadati</taxon>
        <taxon>Bacteroidota</taxon>
        <taxon>Flavobacteriia</taxon>
        <taxon>Flavobacteriales</taxon>
        <taxon>Weeksellaceae</taxon>
        <taxon>Ornithobacterium</taxon>
    </lineage>
</organism>
<proteinExistence type="predicted"/>
<dbReference type="Proteomes" id="UP000287701">
    <property type="component" value="Chromosome"/>
</dbReference>
<dbReference type="EMBL" id="CP035107">
    <property type="protein sequence ID" value="QAR30706.1"/>
    <property type="molecule type" value="Genomic_DNA"/>
</dbReference>
<sequence>MTKVNDFYLHETPLEFFDLLSIHNALFPEVAYTVLGFTRNPLRENAFSVIIEQPFIIGDYGMPYEEVKEHMEKLGFTDEGKTYVNGSYIVEDLHPGNILKTPKGNIVVIDEVALLNTPDDDFDGTMEYGDIDV</sequence>
<dbReference type="AlphaFoldDB" id="A0A3R6AUB0"/>
<dbReference type="Pfam" id="PF18762">
    <property type="entry name" value="Kinase-PolyVal"/>
    <property type="match status" value="1"/>
</dbReference>
<gene>
    <name evidence="1" type="ORF">EQP59_04805</name>
</gene>
<evidence type="ECO:0000313" key="1">
    <source>
        <dbReference type="EMBL" id="QAR30706.1"/>
    </source>
</evidence>
<accession>A0A3R6AUB0</accession>
<name>A0A3R6AUB0_ORNRH</name>